<name>A0ABU5L081_9PSED</name>
<comment type="caution">
    <text evidence="2">The sequence shown here is derived from an EMBL/GenBank/DDBJ whole genome shotgun (WGS) entry which is preliminary data.</text>
</comment>
<organism evidence="2 3">
    <name type="scientific">Pseudomonas asiatica</name>
    <dbReference type="NCBI Taxonomy" id="2219225"/>
    <lineage>
        <taxon>Bacteria</taxon>
        <taxon>Pseudomonadati</taxon>
        <taxon>Pseudomonadota</taxon>
        <taxon>Gammaproteobacteria</taxon>
        <taxon>Pseudomonadales</taxon>
        <taxon>Pseudomonadaceae</taxon>
        <taxon>Pseudomonas</taxon>
    </lineage>
</organism>
<dbReference type="SUPFAM" id="SSF53756">
    <property type="entry name" value="UDP-Glycosyltransferase/glycogen phosphorylase"/>
    <property type="match status" value="1"/>
</dbReference>
<accession>A0ABU5L081</accession>
<keyword evidence="3" id="KW-1185">Reference proteome</keyword>
<reference evidence="2 3" key="1">
    <citation type="submission" date="2023-11" db="EMBL/GenBank/DDBJ databases">
        <title>Draft genomes analysis of Pseudomonas asiatica isolated from milk, feces and farm soil of cows suffering from clinical mastitis.</title>
        <authorList>
            <person name="Rahman T."/>
            <person name="Das Z.C."/>
            <person name="Hoque M.N."/>
        </authorList>
    </citation>
    <scope>NUCLEOTIDE SEQUENCE [LARGE SCALE GENOMIC DNA]</scope>
    <source>
        <strain evidence="2 3">2F2</strain>
    </source>
</reference>
<protein>
    <submittedName>
        <fullName evidence="2">Glycosyltransferase</fullName>
    </submittedName>
</protein>
<gene>
    <name evidence="2" type="ORF">SOW75_15350</name>
</gene>
<evidence type="ECO:0000313" key="2">
    <source>
        <dbReference type="EMBL" id="MDZ5739564.1"/>
    </source>
</evidence>
<dbReference type="EMBL" id="JAXUBM010000016">
    <property type="protein sequence ID" value="MDZ5739564.1"/>
    <property type="molecule type" value="Genomic_DNA"/>
</dbReference>
<proteinExistence type="predicted"/>
<evidence type="ECO:0000313" key="3">
    <source>
        <dbReference type="Proteomes" id="UP001292116"/>
    </source>
</evidence>
<dbReference type="PANTHER" id="PTHR46401">
    <property type="entry name" value="GLYCOSYLTRANSFERASE WBBK-RELATED"/>
    <property type="match status" value="1"/>
</dbReference>
<dbReference type="RefSeq" id="WP_322491325.1">
    <property type="nucleotide sequence ID" value="NZ_JAXUBM010000016.1"/>
</dbReference>
<sequence length="404" mass="43887">MKSVLILSTYPFVEARHGGQVRLANLVSAYRAAGWDVSSVAVYEPEGYGCGPVGAHDTEFGATSKYRYYKGEKMPLINDFLSGAFASAKDGALNKILATLPSALDVIHVEQPWLWPLAKKIKALDAYRNVLMVYGSQNIEAPLKQEILKSCGVDNYEGIVAEIEALEREVVCEADLVAAVTEADRDILERWGASRAVLASNGIAPWHTDDTTVQKWKARLPKQPWILYVASAHPPNFTGFNDCMGGALGCIPPGSKLVVAGSVCDHLASELAKGKWNFLNLSKVQLLHVLSDSDLAAVKSLAHAFLLPIPHGGGSNIKTAEALYSGKYVVGTEAAFRGFGDYLGLPGVEVARTPSEFHEFIRLKLNAPANAVNEDDMYFRQGLTWAKTLQSIPAELDAIMLERL</sequence>
<dbReference type="Gene3D" id="3.40.50.2000">
    <property type="entry name" value="Glycogen Phosphorylase B"/>
    <property type="match status" value="2"/>
</dbReference>
<evidence type="ECO:0000256" key="1">
    <source>
        <dbReference type="ARBA" id="ARBA00022679"/>
    </source>
</evidence>
<dbReference type="Proteomes" id="UP001292116">
    <property type="component" value="Unassembled WGS sequence"/>
</dbReference>
<dbReference type="PANTHER" id="PTHR46401:SF2">
    <property type="entry name" value="GLYCOSYLTRANSFERASE WBBK-RELATED"/>
    <property type="match status" value="1"/>
</dbReference>
<keyword evidence="1" id="KW-0808">Transferase</keyword>